<reference evidence="1 2" key="1">
    <citation type="journal article" date="2015" name="Genome Announc.">
        <title>Expanding the biotechnology potential of lactobacilli through comparative genomics of 213 strains and associated genera.</title>
        <authorList>
            <person name="Sun Z."/>
            <person name="Harris H.M."/>
            <person name="McCann A."/>
            <person name="Guo C."/>
            <person name="Argimon S."/>
            <person name="Zhang W."/>
            <person name="Yang X."/>
            <person name="Jeffery I.B."/>
            <person name="Cooney J.C."/>
            <person name="Kagawa T.F."/>
            <person name="Liu W."/>
            <person name="Song Y."/>
            <person name="Salvetti E."/>
            <person name="Wrobel A."/>
            <person name="Rasinkangas P."/>
            <person name="Parkhill J."/>
            <person name="Rea M.C."/>
            <person name="O'Sullivan O."/>
            <person name="Ritari J."/>
            <person name="Douillard F.P."/>
            <person name="Paul Ross R."/>
            <person name="Yang R."/>
            <person name="Briner A.E."/>
            <person name="Felis G.E."/>
            <person name="de Vos W.M."/>
            <person name="Barrangou R."/>
            <person name="Klaenhammer T.R."/>
            <person name="Caufield P.W."/>
            <person name="Cui Y."/>
            <person name="Zhang H."/>
            <person name="O'Toole P.W."/>
        </authorList>
    </citation>
    <scope>NUCLEOTIDE SEQUENCE [LARGE SCALE GENOMIC DNA]</scope>
    <source>
        <strain evidence="1 2">ATCC 53295</strain>
    </source>
</reference>
<gene>
    <name evidence="1" type="ORF">FD07_GL001858</name>
</gene>
<dbReference type="STRING" id="357278.IV61_GL001945"/>
<comment type="caution">
    <text evidence="1">The sequence shown here is derived from an EMBL/GenBank/DDBJ whole genome shotgun (WGS) entry which is preliminary data.</text>
</comment>
<evidence type="ECO:0000313" key="2">
    <source>
        <dbReference type="Proteomes" id="UP000051176"/>
    </source>
</evidence>
<proteinExistence type="predicted"/>
<name>A0A0R1GJ10_9LACO</name>
<sequence>MADIAAMTVHSNTLSAKYKYGQNSTNLLLEYLPFRKNASKIIRQRKLVDKAPRIDQN</sequence>
<dbReference type="EMBL" id="AZCZ01000050">
    <property type="protein sequence ID" value="KRK34037.1"/>
    <property type="molecule type" value="Genomic_DNA"/>
</dbReference>
<dbReference type="PATRIC" id="fig|1267003.4.peg.1954"/>
<keyword evidence="2" id="KW-1185">Reference proteome</keyword>
<accession>A0A0R1GJ10</accession>
<dbReference type="Proteomes" id="UP000051176">
    <property type="component" value="Unassembled WGS sequence"/>
</dbReference>
<organism evidence="1 2">
    <name type="scientific">Levilactobacillus parabrevis ATCC 53295</name>
    <dbReference type="NCBI Taxonomy" id="1267003"/>
    <lineage>
        <taxon>Bacteria</taxon>
        <taxon>Bacillati</taxon>
        <taxon>Bacillota</taxon>
        <taxon>Bacilli</taxon>
        <taxon>Lactobacillales</taxon>
        <taxon>Lactobacillaceae</taxon>
        <taxon>Levilactobacillus</taxon>
    </lineage>
</organism>
<protein>
    <submittedName>
        <fullName evidence="1">Uncharacterized protein</fullName>
    </submittedName>
</protein>
<evidence type="ECO:0000313" key="1">
    <source>
        <dbReference type="EMBL" id="KRK34037.1"/>
    </source>
</evidence>
<dbReference type="AlphaFoldDB" id="A0A0R1GJ10"/>